<accession>A0ABR0VMH8</accession>
<evidence type="ECO:0000256" key="1">
    <source>
        <dbReference type="ARBA" id="ARBA00005405"/>
    </source>
</evidence>
<evidence type="ECO:0000313" key="8">
    <source>
        <dbReference type="EMBL" id="KAK6136463.1"/>
    </source>
</evidence>
<keyword evidence="9" id="KW-1185">Reference proteome</keyword>
<evidence type="ECO:0000256" key="3">
    <source>
        <dbReference type="ARBA" id="ARBA00022782"/>
    </source>
</evidence>
<dbReference type="EMBL" id="JABTTQ020001035">
    <property type="protein sequence ID" value="KAK6136463.1"/>
    <property type="molecule type" value="Genomic_DNA"/>
</dbReference>
<evidence type="ECO:0008006" key="10">
    <source>
        <dbReference type="Google" id="ProtNLM"/>
    </source>
</evidence>
<protein>
    <recommendedName>
        <fullName evidence="10">Protein FLX-like 4</fullName>
    </recommendedName>
</protein>
<reference evidence="8 9" key="1">
    <citation type="journal article" date="2021" name="Comput. Struct. Biotechnol. J.">
        <title>De novo genome assembly of the potent medicinal plant Rehmannia glutinosa using nanopore technology.</title>
        <authorList>
            <person name="Ma L."/>
            <person name="Dong C."/>
            <person name="Song C."/>
            <person name="Wang X."/>
            <person name="Zheng X."/>
            <person name="Niu Y."/>
            <person name="Chen S."/>
            <person name="Feng W."/>
        </authorList>
    </citation>
    <scope>NUCLEOTIDE SEQUENCE [LARGE SCALE GENOMIC DNA]</scope>
    <source>
        <strain evidence="8">DH-2019</strain>
    </source>
</reference>
<keyword evidence="4 6" id="KW-0175">Coiled coil</keyword>
<evidence type="ECO:0000256" key="6">
    <source>
        <dbReference type="SAM" id="Coils"/>
    </source>
</evidence>
<organism evidence="8 9">
    <name type="scientific">Rehmannia glutinosa</name>
    <name type="common">Chinese foxglove</name>
    <dbReference type="NCBI Taxonomy" id="99300"/>
    <lineage>
        <taxon>Eukaryota</taxon>
        <taxon>Viridiplantae</taxon>
        <taxon>Streptophyta</taxon>
        <taxon>Embryophyta</taxon>
        <taxon>Tracheophyta</taxon>
        <taxon>Spermatophyta</taxon>
        <taxon>Magnoliopsida</taxon>
        <taxon>eudicotyledons</taxon>
        <taxon>Gunneridae</taxon>
        <taxon>Pentapetalae</taxon>
        <taxon>asterids</taxon>
        <taxon>lamiids</taxon>
        <taxon>Lamiales</taxon>
        <taxon>Orobanchaceae</taxon>
        <taxon>Rehmannieae</taxon>
        <taxon>Rehmannia</taxon>
    </lineage>
</organism>
<gene>
    <name evidence="8" type="ORF">DH2020_029819</name>
</gene>
<feature type="coiled-coil region" evidence="6">
    <location>
        <begin position="66"/>
        <end position="222"/>
    </location>
</feature>
<keyword evidence="3" id="KW-0221">Differentiation</keyword>
<dbReference type="InterPro" id="IPR040353">
    <property type="entry name" value="FLX/FLX-like"/>
</dbReference>
<proteinExistence type="inferred from homology"/>
<feature type="compositionally biased region" description="Basic and acidic residues" evidence="7">
    <location>
        <begin position="1"/>
        <end position="13"/>
    </location>
</feature>
<name>A0ABR0VMH8_REHGL</name>
<evidence type="ECO:0000256" key="7">
    <source>
        <dbReference type="SAM" id="MobiDB-lite"/>
    </source>
</evidence>
<evidence type="ECO:0000256" key="5">
    <source>
        <dbReference type="ARBA" id="ARBA00023089"/>
    </source>
</evidence>
<evidence type="ECO:0000313" key="9">
    <source>
        <dbReference type="Proteomes" id="UP001318860"/>
    </source>
</evidence>
<comment type="similarity">
    <text evidence="1">Belongs to the FLX family.</text>
</comment>
<dbReference type="PANTHER" id="PTHR33405">
    <property type="entry name" value="PROTEIN FLX-LIKE 2"/>
    <property type="match status" value="1"/>
</dbReference>
<evidence type="ECO:0000256" key="2">
    <source>
        <dbReference type="ARBA" id="ARBA00022473"/>
    </source>
</evidence>
<keyword evidence="2" id="KW-0217">Developmental protein</keyword>
<dbReference type="PANTHER" id="PTHR33405:SF18">
    <property type="entry name" value="PROTEIN FLX-LIKE 4"/>
    <property type="match status" value="1"/>
</dbReference>
<keyword evidence="5" id="KW-0287">Flowering</keyword>
<dbReference type="Proteomes" id="UP001318860">
    <property type="component" value="Unassembled WGS sequence"/>
</dbReference>
<feature type="region of interest" description="Disordered" evidence="7">
    <location>
        <begin position="1"/>
        <end position="31"/>
    </location>
</feature>
<evidence type="ECO:0000256" key="4">
    <source>
        <dbReference type="ARBA" id="ARBA00023054"/>
    </source>
</evidence>
<comment type="caution">
    <text evidence="8">The sequence shown here is derived from an EMBL/GenBank/DDBJ whole genome shotgun (WGS) entry which is preliminary data.</text>
</comment>
<sequence>MDARRNIPPEYNERIIQSSGMGRLGPLPSAHHPMEPLPVLLENKLASQAAELKQLSKDNHTLASSHLALRQDLVSAKREADKLREHIRSIQTEGDIEIRILLDKIAKMEADIRARENIKKELQEAHIEARTLVTARQELTDKIQKATKELENSRANVKKLPEMRAQLDSLRQEHQRLRKTFEYEKGLNIKKVEEMKILEKDLIGVAEEVERLRVEVLNAEKRANVPIPQTGPYMNSDNIYPPPFHGNGGYQDSYGGTHLQTINGAAVEGMNPYTGGGFAVGPQVIGGPVVSGGANPAWGGVYDTSHTQM</sequence>